<keyword evidence="1" id="KW-1133">Transmembrane helix</keyword>
<keyword evidence="1" id="KW-0812">Transmembrane</keyword>
<comment type="caution">
    <text evidence="2">The sequence shown here is derived from an EMBL/GenBank/DDBJ whole genome shotgun (WGS) entry which is preliminary data.</text>
</comment>
<sequence length="85" mass="9741">MKSRLYHLWRYVAELLFLIGWGIMMVYPEKAGTYLPEAFLSGGFFCGILYSFCRRHYAPDVRPAKVEKILVVVLVTALAIRLSLA</sequence>
<dbReference type="EMBL" id="DVFK01000052">
    <property type="protein sequence ID" value="HIQ67563.1"/>
    <property type="molecule type" value="Genomic_DNA"/>
</dbReference>
<organism evidence="2 3">
    <name type="scientific">Candidatus Faecousia excrementigallinarum</name>
    <dbReference type="NCBI Taxonomy" id="2840806"/>
    <lineage>
        <taxon>Bacteria</taxon>
        <taxon>Bacillati</taxon>
        <taxon>Bacillota</taxon>
        <taxon>Clostridia</taxon>
        <taxon>Eubacteriales</taxon>
        <taxon>Oscillospiraceae</taxon>
        <taxon>Faecousia</taxon>
    </lineage>
</organism>
<evidence type="ECO:0000313" key="2">
    <source>
        <dbReference type="EMBL" id="HIQ67563.1"/>
    </source>
</evidence>
<feature type="transmembrane region" description="Helical" evidence="1">
    <location>
        <begin position="7"/>
        <end position="27"/>
    </location>
</feature>
<accession>A0A9D1CM12</accession>
<feature type="transmembrane region" description="Helical" evidence="1">
    <location>
        <begin position="33"/>
        <end position="53"/>
    </location>
</feature>
<dbReference type="AlphaFoldDB" id="A0A9D1CM12"/>
<name>A0A9D1CM12_9FIRM</name>
<reference evidence="2" key="2">
    <citation type="journal article" date="2021" name="PeerJ">
        <title>Extensive microbial diversity within the chicken gut microbiome revealed by metagenomics and culture.</title>
        <authorList>
            <person name="Gilroy R."/>
            <person name="Ravi A."/>
            <person name="Getino M."/>
            <person name="Pursley I."/>
            <person name="Horton D.L."/>
            <person name="Alikhan N.F."/>
            <person name="Baker D."/>
            <person name="Gharbi K."/>
            <person name="Hall N."/>
            <person name="Watson M."/>
            <person name="Adriaenssens E.M."/>
            <person name="Foster-Nyarko E."/>
            <person name="Jarju S."/>
            <person name="Secka A."/>
            <person name="Antonio M."/>
            <person name="Oren A."/>
            <person name="Chaudhuri R.R."/>
            <person name="La Ragione R."/>
            <person name="Hildebrand F."/>
            <person name="Pallen M.J."/>
        </authorList>
    </citation>
    <scope>NUCLEOTIDE SEQUENCE</scope>
    <source>
        <strain evidence="2">13361</strain>
    </source>
</reference>
<evidence type="ECO:0000256" key="1">
    <source>
        <dbReference type="SAM" id="Phobius"/>
    </source>
</evidence>
<keyword evidence="1" id="KW-0472">Membrane</keyword>
<evidence type="ECO:0000313" key="3">
    <source>
        <dbReference type="Proteomes" id="UP000886796"/>
    </source>
</evidence>
<reference evidence="2" key="1">
    <citation type="submission" date="2020-10" db="EMBL/GenBank/DDBJ databases">
        <authorList>
            <person name="Gilroy R."/>
        </authorList>
    </citation>
    <scope>NUCLEOTIDE SEQUENCE</scope>
    <source>
        <strain evidence="2">13361</strain>
    </source>
</reference>
<protein>
    <submittedName>
        <fullName evidence="2">Uncharacterized protein</fullName>
    </submittedName>
</protein>
<feature type="transmembrane region" description="Helical" evidence="1">
    <location>
        <begin position="65"/>
        <end position="84"/>
    </location>
</feature>
<proteinExistence type="predicted"/>
<dbReference type="Proteomes" id="UP000886796">
    <property type="component" value="Unassembled WGS sequence"/>
</dbReference>
<gene>
    <name evidence="2" type="ORF">IAB74_03510</name>
</gene>